<dbReference type="AlphaFoldDB" id="A0A6N8KXL4"/>
<protein>
    <submittedName>
        <fullName evidence="1">Uncharacterized protein</fullName>
    </submittedName>
</protein>
<accession>A0A6N8KXL4</accession>
<reference evidence="1 2" key="1">
    <citation type="submission" date="2019-12" db="EMBL/GenBank/DDBJ databases">
        <authorList>
            <person name="Dong K."/>
        </authorList>
    </citation>
    <scope>NUCLEOTIDE SEQUENCE [LARGE SCALE GENOMIC DNA]</scope>
    <source>
        <strain evidence="1 2">JCM 31225</strain>
    </source>
</reference>
<proteinExistence type="predicted"/>
<dbReference type="OrthoDB" id="712282at2"/>
<sequence length="86" mass="9658">MLKILQNLNFKVMNDVAMIKEAFKELDVKYTDYLVGEGKWLGGSLGMILTSAKDKKPSNPGIAVKKEIFNMLPHHIKADIISIIQL</sequence>
<evidence type="ECO:0000313" key="2">
    <source>
        <dbReference type="Proteomes" id="UP000435036"/>
    </source>
</evidence>
<name>A0A6N8KXL4_9SPHI</name>
<dbReference type="RefSeq" id="WP_160368258.1">
    <property type="nucleotide sequence ID" value="NZ_WSQA01000003.1"/>
</dbReference>
<dbReference type="Proteomes" id="UP000435036">
    <property type="component" value="Unassembled WGS sequence"/>
</dbReference>
<dbReference type="EMBL" id="WSQA01000003">
    <property type="protein sequence ID" value="MVZ61554.1"/>
    <property type="molecule type" value="Genomic_DNA"/>
</dbReference>
<gene>
    <name evidence="1" type="ORF">GQF63_05925</name>
</gene>
<evidence type="ECO:0000313" key="1">
    <source>
        <dbReference type="EMBL" id="MVZ61554.1"/>
    </source>
</evidence>
<keyword evidence="2" id="KW-1185">Reference proteome</keyword>
<comment type="caution">
    <text evidence="1">The sequence shown here is derived from an EMBL/GenBank/DDBJ whole genome shotgun (WGS) entry which is preliminary data.</text>
</comment>
<organism evidence="1 2">
    <name type="scientific">Sphingobacterium humi</name>
    <dbReference type="NCBI Taxonomy" id="1796905"/>
    <lineage>
        <taxon>Bacteria</taxon>
        <taxon>Pseudomonadati</taxon>
        <taxon>Bacteroidota</taxon>
        <taxon>Sphingobacteriia</taxon>
        <taxon>Sphingobacteriales</taxon>
        <taxon>Sphingobacteriaceae</taxon>
        <taxon>Sphingobacterium</taxon>
    </lineage>
</organism>